<proteinExistence type="predicted"/>
<evidence type="ECO:0000313" key="3">
    <source>
        <dbReference type="Proteomes" id="UP001596115"/>
    </source>
</evidence>
<organism evidence="2 3">
    <name type="scientific">Stenotrophomonas geniculata</name>
    <dbReference type="NCBI Taxonomy" id="86188"/>
    <lineage>
        <taxon>Bacteria</taxon>
        <taxon>Pseudomonadati</taxon>
        <taxon>Pseudomonadota</taxon>
        <taxon>Gammaproteobacteria</taxon>
        <taxon>Lysobacterales</taxon>
        <taxon>Lysobacteraceae</taxon>
        <taxon>Stenotrophomonas</taxon>
    </lineage>
</organism>
<name>A0ABW1MXA9_9GAMM</name>
<dbReference type="EMBL" id="JBHRFL010000003">
    <property type="protein sequence ID" value="MFC6068655.1"/>
    <property type="molecule type" value="Genomic_DNA"/>
</dbReference>
<feature type="region of interest" description="Disordered" evidence="1">
    <location>
        <begin position="1"/>
        <end position="26"/>
    </location>
</feature>
<evidence type="ECO:0000256" key="1">
    <source>
        <dbReference type="SAM" id="MobiDB-lite"/>
    </source>
</evidence>
<comment type="caution">
    <text evidence="2">The sequence shown here is derived from an EMBL/GenBank/DDBJ whole genome shotgun (WGS) entry which is preliminary data.</text>
</comment>
<accession>A0ABW1MXA9</accession>
<protein>
    <submittedName>
        <fullName evidence="2">Uncharacterized protein</fullName>
    </submittedName>
</protein>
<sequence>MSQVTQPRTGGRNMAASVEAPRRTGTTEGVPFRQVWKPRVVCVVDPTNPADALNAILPRIAENQRGCTVASYLLINPEASQAFVLAEDKPVAVEMARKGEKSPYWPWLVGKYSFPRVTAEAAANVLEDMLEHLGIATPAPRKRLMPVQLDLFDLSGRAA</sequence>
<reference evidence="2 3" key="1">
    <citation type="submission" date="2024-09" db="EMBL/GenBank/DDBJ databases">
        <title>Whole genome analysis of Stenotrophomonas geniculata MK-1, and its biological control impact on peanut foliage fungus diseases.</title>
        <authorList>
            <person name="Ahsan T."/>
        </authorList>
    </citation>
    <scope>NUCLEOTIDE SEQUENCE [LARGE SCALE GENOMIC DNA]</scope>
    <source>
        <strain evidence="2 3">MK-1</strain>
    </source>
</reference>
<evidence type="ECO:0000313" key="2">
    <source>
        <dbReference type="EMBL" id="MFC6068655.1"/>
    </source>
</evidence>
<dbReference type="Proteomes" id="UP001596115">
    <property type="component" value="Unassembled WGS sequence"/>
</dbReference>
<keyword evidence="3" id="KW-1185">Reference proteome</keyword>
<gene>
    <name evidence="2" type="ORF">ACFLLB_03605</name>
</gene>